<dbReference type="InterPro" id="IPR035899">
    <property type="entry name" value="DBL_dom_sf"/>
</dbReference>
<dbReference type="InterPro" id="IPR000219">
    <property type="entry name" value="DH_dom"/>
</dbReference>
<dbReference type="RefSeq" id="XP_027724904.1">
    <property type="nucleotide sequence ID" value="XM_027869103.1"/>
</dbReference>
<dbReference type="PROSITE" id="PS50010">
    <property type="entry name" value="DH_2"/>
    <property type="match status" value="1"/>
</dbReference>
<evidence type="ECO:0000259" key="2">
    <source>
        <dbReference type="PROSITE" id="PS50003"/>
    </source>
</evidence>
<feature type="region of interest" description="Disordered" evidence="1">
    <location>
        <begin position="1626"/>
        <end position="1650"/>
    </location>
</feature>
<dbReference type="GO" id="GO:0005085">
    <property type="term" value="F:guanyl-nucleotide exchange factor activity"/>
    <property type="evidence" value="ECO:0007669"/>
    <property type="project" value="InterPro"/>
</dbReference>
<evidence type="ECO:0000313" key="5">
    <source>
        <dbReference type="Proteomes" id="UP000314987"/>
    </source>
</evidence>
<dbReference type="InterPro" id="IPR052231">
    <property type="entry name" value="Rho_GEF_signaling-related"/>
</dbReference>
<proteinExistence type="predicted"/>
<dbReference type="Proteomes" id="UP000314987">
    <property type="component" value="Unassembled WGS sequence"/>
</dbReference>
<feature type="compositionally biased region" description="Polar residues" evidence="1">
    <location>
        <begin position="1243"/>
        <end position="1253"/>
    </location>
</feature>
<feature type="compositionally biased region" description="Low complexity" evidence="1">
    <location>
        <begin position="1636"/>
        <end position="1650"/>
    </location>
</feature>
<accession>A0A4X2LT27</accession>
<dbReference type="SUPFAM" id="SSF50729">
    <property type="entry name" value="PH domain-like"/>
    <property type="match status" value="1"/>
</dbReference>
<feature type="domain" description="PH" evidence="2">
    <location>
        <begin position="1458"/>
        <end position="1566"/>
    </location>
</feature>
<dbReference type="SMART" id="SM00233">
    <property type="entry name" value="PH"/>
    <property type="match status" value="1"/>
</dbReference>
<feature type="compositionally biased region" description="Basic and acidic residues" evidence="1">
    <location>
        <begin position="480"/>
        <end position="500"/>
    </location>
</feature>
<dbReference type="Pfam" id="PF00621">
    <property type="entry name" value="RhoGEF"/>
    <property type="match status" value="1"/>
</dbReference>
<evidence type="ECO:0008006" key="6">
    <source>
        <dbReference type="Google" id="ProtNLM"/>
    </source>
</evidence>
<dbReference type="PANTHER" id="PTHR45845:SF1">
    <property type="entry name" value="PLECKSTRIN HOMOLOGY AND RHOGEF DOMAIN CONTAINING G4B"/>
    <property type="match status" value="1"/>
</dbReference>
<dbReference type="CDD" id="cd00160">
    <property type="entry name" value="RhoGEF"/>
    <property type="match status" value="1"/>
</dbReference>
<dbReference type="Pfam" id="PF22697">
    <property type="entry name" value="SOS1_NGEF_PH"/>
    <property type="match status" value="1"/>
</dbReference>
<dbReference type="Gene3D" id="2.30.29.30">
    <property type="entry name" value="Pleckstrin-homology domain (PH domain)/Phosphotyrosine-binding domain (PTB)"/>
    <property type="match status" value="1"/>
</dbReference>
<feature type="compositionally biased region" description="Low complexity" evidence="1">
    <location>
        <begin position="265"/>
        <end position="278"/>
    </location>
</feature>
<feature type="compositionally biased region" description="Polar residues" evidence="1">
    <location>
        <begin position="1739"/>
        <end position="1755"/>
    </location>
</feature>
<dbReference type="STRING" id="29139.ENSVURP00010028554"/>
<feature type="region of interest" description="Disordered" evidence="1">
    <location>
        <begin position="265"/>
        <end position="293"/>
    </location>
</feature>
<feature type="compositionally biased region" description="Low complexity" evidence="1">
    <location>
        <begin position="1703"/>
        <end position="1724"/>
    </location>
</feature>
<dbReference type="InterPro" id="IPR055251">
    <property type="entry name" value="SOS1_NGEF_PH"/>
</dbReference>
<dbReference type="Ensembl" id="ENSVURT00010032533.1">
    <property type="protein sequence ID" value="ENSVURP00010028554.1"/>
    <property type="gene ID" value="ENSVURG00010021847.1"/>
</dbReference>
<feature type="compositionally biased region" description="Polar residues" evidence="1">
    <location>
        <begin position="449"/>
        <end position="458"/>
    </location>
</feature>
<feature type="domain" description="DH" evidence="3">
    <location>
        <begin position="1269"/>
        <end position="1446"/>
    </location>
</feature>
<dbReference type="CTD" id="153478"/>
<keyword evidence="5" id="KW-1185">Reference proteome</keyword>
<feature type="compositionally biased region" description="Polar residues" evidence="1">
    <location>
        <begin position="231"/>
        <end position="251"/>
    </location>
</feature>
<organism evidence="4 5">
    <name type="scientific">Vombatus ursinus</name>
    <name type="common">Common wombat</name>
    <dbReference type="NCBI Taxonomy" id="29139"/>
    <lineage>
        <taxon>Eukaryota</taxon>
        <taxon>Metazoa</taxon>
        <taxon>Chordata</taxon>
        <taxon>Craniata</taxon>
        <taxon>Vertebrata</taxon>
        <taxon>Euteleostomi</taxon>
        <taxon>Mammalia</taxon>
        <taxon>Metatheria</taxon>
        <taxon>Diprotodontia</taxon>
        <taxon>Vombatidae</taxon>
        <taxon>Vombatus</taxon>
    </lineage>
</organism>
<dbReference type="SUPFAM" id="SSF48065">
    <property type="entry name" value="DBL homology domain (DH-domain)"/>
    <property type="match status" value="1"/>
</dbReference>
<dbReference type="Gene3D" id="1.20.58.60">
    <property type="match status" value="1"/>
</dbReference>
<reference evidence="4" key="2">
    <citation type="submission" date="2025-08" db="UniProtKB">
        <authorList>
            <consortium name="Ensembl"/>
        </authorList>
    </citation>
    <scope>IDENTIFICATION</scope>
</reference>
<dbReference type="OrthoDB" id="6152532at2759"/>
<protein>
    <recommendedName>
        <fullName evidence="6">Pleckstrin homology and RhoGEF domain containing G4B</fullName>
    </recommendedName>
</protein>
<dbReference type="SMART" id="SM00325">
    <property type="entry name" value="RhoGEF"/>
    <property type="match status" value="1"/>
</dbReference>
<evidence type="ECO:0000313" key="4">
    <source>
        <dbReference type="Ensembl" id="ENSVURP00010028554.1"/>
    </source>
</evidence>
<feature type="region of interest" description="Disordered" evidence="1">
    <location>
        <begin position="409"/>
        <end position="523"/>
    </location>
</feature>
<dbReference type="GeneTree" id="ENSGT00940000162507"/>
<feature type="region of interest" description="Disordered" evidence="1">
    <location>
        <begin position="1121"/>
        <end position="1157"/>
    </location>
</feature>
<evidence type="ECO:0000256" key="1">
    <source>
        <dbReference type="SAM" id="MobiDB-lite"/>
    </source>
</evidence>
<dbReference type="InterPro" id="IPR011993">
    <property type="entry name" value="PH-like_dom_sf"/>
</dbReference>
<gene>
    <name evidence="4" type="primary">PLEKHG4B</name>
</gene>
<feature type="region of interest" description="Disordered" evidence="1">
    <location>
        <begin position="556"/>
        <end position="579"/>
    </location>
</feature>
<dbReference type="OMA" id="DLWLQCP"/>
<dbReference type="PROSITE" id="PS50003">
    <property type="entry name" value="PH_DOMAIN"/>
    <property type="match status" value="1"/>
</dbReference>
<dbReference type="InterPro" id="IPR001849">
    <property type="entry name" value="PH_domain"/>
</dbReference>
<reference evidence="4" key="3">
    <citation type="submission" date="2025-09" db="UniProtKB">
        <authorList>
            <consortium name="Ensembl"/>
        </authorList>
    </citation>
    <scope>IDENTIFICATION</scope>
</reference>
<sequence length="1788" mass="202376">MNPRAPAPKTRGDNYLSIKDSESLDTYIQNTLSALYPPFEATAATVLWQLFTIVEKLYGGDGLRCLIDFLVPAKRILQCIQQETCARYTGLIFYHEGWPLCIHEKVVVQLASLHKVRLKPGDFYLQVVAAGKQSAKLVLKCLAQHGQGMEEVTVPETMYGCIFTAEFLENVNCERTSFPLQSCLLTTGTVVYRTPWSNIMNPIFVPTSETILHNYPGSPVLNRLSRHNLDSRSPTHTMESNHSRGSSTSNDTGCTVMEASLSCSQGSSGSDLSSPLHSPECRTELESPRTPTGDCEGEYVNLAVFAHECPSLERGLSEPPEVCEETDRALHVEELSDTVEEKKTGLRNITFSTDLSSPCARRRPLRDSTYFETRRLFRKSYMEALQNPMHLGSSSEESITEEISDQIIHSPKMNDEQTADVRATAKPTQKESYLSERLLPKEELRGNISPKSCSQPSEKQLGPVGSSLVSGRRASPRRSQSLDRSHKSSLDKGRDPRQASDDSSNVNPKKLLNGQALNPEKLDPNNHFCITAKSHKCTKEDEDVLQSTTVRDANNSFQSHESDTFSNVSPESLPCESEPLSTNTGDFYHKLPNQLLEINQELLQSGIISIPGTRDRNGRAVVQVCTRSAFWSKEQSSSSELTRLLMYLYSIPRKEVRDLGLVILVEARKCQPVPAFFRAVTALQNSAPQSIHSILLLVDKESAFRPDKDTALQQCEVLTSLKALHKLIDSTQLTAEFDGTFPYNHSDWIRFRRKLEPFATNCKEAITFLQNSVCSLNTNRTLSTVQEVVELINKHKTMMKLVLEDVLLVTLRLEGGTVLARLRKEDFCVTEDYRDAMEAITRLYNQVDEEVHRLVLSSNKCLQQLENLQELRKLEEGCNQIKLWFENEREKYLGPLELLSLENVKKKQEEFRVFGDMVMQYCRKGLQLVKDNNSPNMEEKIQNFKRYLNDIISQTERRKGELEKLANLYEFYETANGWMLHCNEYLEHLSLETNYSPSVIDYLKSYHQEATKISAENFHKVNDIVLGLDSKKEQKQWNILWLKCQQTKHHLEEVLSEAIQGSGRQSFSQGPLEASPKVEHEFVIEGLWKHGQSPGLPNLDSSLWENNRLLLPQRASFSGIQALSEQEEPSSGMFSPLSSSPSPSVTPLLGGLPRTGPLLEDMDNISTCYSEPIQSPTTRHRKHPFKKIMKKTQSFELPQLDSSPSELHRHGYTGVYIKGLEVASNVASEKKHGQRPNVKSPLISRNRSLSSPSRIHHTEEERKRVGSNKVQHIMDEMITTEREYVRSLGYIIDNYFPEMERMDLPQDLRGKRNIIFGNLEKLYDFHCQYFLKELEHCRDCPLPVSHCFLRHEEQFGMYALYSKNKPQSDALLSSHGNAFFKNKQQDLGDKMDLASYLLKPIQRMSKYALLLKDMIKECTKTQEQELSDLRAAEEMVKFQLRHGNDLLAMDAIRGCDVNLKEQGQLRCQDEFIVCCGRKKYLRHVFLFEDLILFSKTKKIDGGYDIYMYKQSFKTAEIGMTENVGDSGLRFEIWFRRRRKSQDTYILQASSAEVKIAWTNIIGKILWRQALRNRELRMQEMVSMGIGNKPFMDIKPSDAAISDRAIDYIMKGTESRSRASIAVSSFDHSTPFKRPHSTISNSSTSSSSSQSSSSILGSLNLHVYSSPSYSGLLSPPFYHWTYDIKTCIEEDELEQEIGSQPSMITESSESSQCTSGESISGVSSSAHPGLSQLLPDTFSDESASNPGSKPPSQCTSPALPGKNSRLKNDSNQYITTNKTSHVLGFSTVV</sequence>
<feature type="compositionally biased region" description="Polar residues" evidence="1">
    <location>
        <begin position="556"/>
        <end position="570"/>
    </location>
</feature>
<feature type="region of interest" description="Disordered" evidence="1">
    <location>
        <begin position="1699"/>
        <end position="1772"/>
    </location>
</feature>
<feature type="compositionally biased region" description="Low complexity" evidence="1">
    <location>
        <begin position="1129"/>
        <end position="1157"/>
    </location>
</feature>
<dbReference type="CDD" id="cd13242">
    <property type="entry name" value="PH_puratrophin-1"/>
    <property type="match status" value="1"/>
</dbReference>
<feature type="region of interest" description="Disordered" evidence="1">
    <location>
        <begin position="1227"/>
        <end position="1264"/>
    </location>
</feature>
<feature type="region of interest" description="Disordered" evidence="1">
    <location>
        <begin position="223"/>
        <end position="251"/>
    </location>
</feature>
<dbReference type="Gene3D" id="1.20.900.10">
    <property type="entry name" value="Dbl homology (DH) domain"/>
    <property type="match status" value="1"/>
</dbReference>
<dbReference type="PANTHER" id="PTHR45845">
    <property type="entry name" value="RHO GUANINE NUCLEOTIDE EXCHANGE FACTOR-RELATED"/>
    <property type="match status" value="1"/>
</dbReference>
<evidence type="ECO:0000259" key="3">
    <source>
        <dbReference type="PROSITE" id="PS50010"/>
    </source>
</evidence>
<dbReference type="GeneID" id="114048169"/>
<reference evidence="5" key="1">
    <citation type="submission" date="2018-12" db="EMBL/GenBank/DDBJ databases">
        <authorList>
            <person name="Yazar S."/>
        </authorList>
    </citation>
    <scope>NUCLEOTIDE SEQUENCE [LARGE SCALE GENOMIC DNA]</scope>
</reference>
<name>A0A4X2LT27_VOMUR</name>